<keyword evidence="4" id="KW-1185">Reference proteome</keyword>
<protein>
    <submittedName>
        <fullName evidence="3">Uncharacterized protein</fullName>
    </submittedName>
</protein>
<evidence type="ECO:0000256" key="2">
    <source>
        <dbReference type="SAM" id="Phobius"/>
    </source>
</evidence>
<accession>A0A838L4D2</accession>
<evidence type="ECO:0000313" key="4">
    <source>
        <dbReference type="Proteomes" id="UP000570166"/>
    </source>
</evidence>
<keyword evidence="2" id="KW-0472">Membrane</keyword>
<keyword evidence="2" id="KW-0812">Transmembrane</keyword>
<keyword evidence="2" id="KW-1133">Transmembrane helix</keyword>
<reference evidence="3 4" key="1">
    <citation type="submission" date="2020-07" db="EMBL/GenBank/DDBJ databases">
        <authorList>
            <person name="Sun Q."/>
        </authorList>
    </citation>
    <scope>NUCLEOTIDE SEQUENCE [LARGE SCALE GENOMIC DNA]</scope>
    <source>
        <strain evidence="3 4">CGMCC 1.13654</strain>
    </source>
</reference>
<organism evidence="3 4">
    <name type="scientific">Sphingomonas chungangi</name>
    <dbReference type="NCBI Taxonomy" id="2683589"/>
    <lineage>
        <taxon>Bacteria</taxon>
        <taxon>Pseudomonadati</taxon>
        <taxon>Pseudomonadota</taxon>
        <taxon>Alphaproteobacteria</taxon>
        <taxon>Sphingomonadales</taxon>
        <taxon>Sphingomonadaceae</taxon>
        <taxon>Sphingomonas</taxon>
    </lineage>
</organism>
<evidence type="ECO:0000313" key="3">
    <source>
        <dbReference type="EMBL" id="MBA2933887.1"/>
    </source>
</evidence>
<feature type="region of interest" description="Disordered" evidence="1">
    <location>
        <begin position="72"/>
        <end position="100"/>
    </location>
</feature>
<name>A0A838L4D2_9SPHN</name>
<proteinExistence type="predicted"/>
<evidence type="ECO:0000256" key="1">
    <source>
        <dbReference type="SAM" id="MobiDB-lite"/>
    </source>
</evidence>
<sequence>MAGNPQPCSSGAPSPVTPGWISSRGLGLIAALADLLLVRDPGRWGAGLARRAMSIAMLFVMLGMARFVSLREDREKETGGRARKAPPPVENEPDTQMPLL</sequence>
<dbReference type="RefSeq" id="WP_160363677.1">
    <property type="nucleotide sequence ID" value="NZ_JACEIB010000003.1"/>
</dbReference>
<dbReference type="Proteomes" id="UP000570166">
    <property type="component" value="Unassembled WGS sequence"/>
</dbReference>
<dbReference type="AlphaFoldDB" id="A0A838L4D2"/>
<dbReference type="EMBL" id="JACEIB010000003">
    <property type="protein sequence ID" value="MBA2933887.1"/>
    <property type="molecule type" value="Genomic_DNA"/>
</dbReference>
<feature type="transmembrane region" description="Helical" evidence="2">
    <location>
        <begin position="50"/>
        <end position="68"/>
    </location>
</feature>
<comment type="caution">
    <text evidence="3">The sequence shown here is derived from an EMBL/GenBank/DDBJ whole genome shotgun (WGS) entry which is preliminary data.</text>
</comment>
<gene>
    <name evidence="3" type="ORF">HZF05_07210</name>
</gene>